<sequence length="1655" mass="187811">MSSLTSKSGQFSPVNSKSTFFNEIEVTEIAGLSLELKSENNDFDINVKRRLSAPNSNSIKNNGNKSEEYRRSKSVTFADGVGLDLKSVHLIPKDQAKNILFPLYLAFMVAISKKNAKTDVYPAIGDPLDTGMTSHDRGGVEIFHEWLIAPNTSEVKRIIELLSALLPRSQRSFINFTSQSELNDYVKKRSQTENCVGIVFKFDSNNVSYSIHMNQDYLPSVYSLFGDKANCRPPLNNCPSLHYVESGFTIIQTAVDTVLMQIYAENMQLIVPKAHLFLYPKEEYKKTHNISSYYAPLCLTFGFLILISTFTSYVVMEKEKKIKEAMLMMGLRVSAYWLSWIAIYFLKSFITVTLICAIFYLLNAFESGNILIIFILSLLYAYSLILMGMMLSPFFRKEKVASSVVSLLTCVFGILPVLIVSIQKHIPNFVFWLLSLLSPTAFSFGIRALISTEISFEDDFKPIICPYSAMVLLTFDIILYFFLAIYFDHVVPGEFGPRYSPFFCFNRSYWIKETKKDLLIDCENNYLSDNADVEKIGEEWESKKAINIVKITKEFKEKDKEVIAVDDFNLDIYEGQITAILGHNGAGKSTLINMITGTLPPTKGNVKLYNLNISKPAEVLRCREMLGVCLQQDILFDDLNAIEHLSFFAELKGLKLNVNEKIEELLSAVGLSEDATTPCKNLSGGQKRKLCVCIALIGDPKIIILDEPSSGVDAYSRRNLWNLLRNYRENRVIILTTHFMDEADILADRKVIMVNGRLRCAGTSLFLKNRFGVGYHLKIVVTANEHKNFINELVFSEITNSKPEKSSPVEVSYMLPHAEVSKFHSLFTKIESFMNSAEAKVRSYGISMTTLEEVFLKLGEETRHEASSPQASSEFSSLSNIEMVIKPSFFITFTTLLKTRFILMIKQPASIVPIIILPITIILLSYFLTKNVGQNGTKSKSLKLSMDLYSSFERNFIYNSSEKLESFENSLQNLNVNPLHVDNYLNFEILRKSYIAADINNYLPDSTKWNWYFNSSMLHALPIVQNLLTNVFWLSFFNKSLSISTYSEPFASSKVQFDPNIYTFIIFSSIVLPMVPALLATEVVEDRESKIKGFLRVCGVSTFCYWFTVLTTHSIIFLIIIILMLASQAFLLKLPFLQDFTAFTAALIVFLLFIPASFLCSYVLLHMFNKTETARSSFTSISYIPAFIFSFVSLITFSNSSLSGTLHVIFCFLWPFYIPQGTFSWIFYIYLMKIQSGKDVSYFALDGKIMISYYALVFHIIFYGVLLPIVDQLKSGRSINEILKLHSGPINMPNQSMPLREDSDVVEERNRVKNYVTTKNMEKQPVLVLEELRKEFSRDYLKFWKKDKQSSKTAIENLSVMIEPQEVFGLLGPNGAGKTTAIKIMIAEESQTAGNVIICGKDIEASSEIFHFIGYCPQHDTLWKNLTLKTHLHVFALFKGVPKDKVNIVAESIMKILFIEEFANVAVKNLSGGTKRKLCYAISTLGNPLLQLLDEPSTGMDPQSKRYLWQTILSSSLVDRQDKSILLTTHSMEEADALCTRLGIMVKGVLRCLGSLQHLKDKYGGGYQVEIKWKSSVANFDGIQELVKDIFPAAEMKEHFGNRVSYSVPQNSLKSIANVFKRLQDVSTKYFEEYSFSQTTIEQVFISFAKEQEDE</sequence>
<dbReference type="GO" id="GO:0016020">
    <property type="term" value="C:membrane"/>
    <property type="evidence" value="ECO:0007669"/>
    <property type="project" value="UniProtKB-SubCell"/>
</dbReference>
<feature type="transmembrane region" description="Helical" evidence="9">
    <location>
        <begin position="462"/>
        <end position="487"/>
    </location>
</feature>
<evidence type="ECO:0000256" key="5">
    <source>
        <dbReference type="ARBA" id="ARBA00022741"/>
    </source>
</evidence>
<keyword evidence="5" id="KW-0547">Nucleotide-binding</keyword>
<dbReference type="SUPFAM" id="SSF52540">
    <property type="entry name" value="P-loop containing nucleoside triphosphate hydrolases"/>
    <property type="match status" value="2"/>
</dbReference>
<dbReference type="PROSITE" id="PS00211">
    <property type="entry name" value="ABC_TRANSPORTER_1"/>
    <property type="match status" value="1"/>
</dbReference>
<comment type="similarity">
    <text evidence="2">Belongs to the ABC transporter superfamily. ABCA family.</text>
</comment>
<dbReference type="InterPro" id="IPR003593">
    <property type="entry name" value="AAA+_ATPase"/>
</dbReference>
<dbReference type="PANTHER" id="PTHR19229:SF250">
    <property type="entry name" value="ABC TRANSPORTER DOMAIN-CONTAINING PROTEIN-RELATED"/>
    <property type="match status" value="1"/>
</dbReference>
<accession>A0A3S3Q1W2</accession>
<feature type="transmembrane region" description="Helical" evidence="9">
    <location>
        <begin position="1105"/>
        <end position="1130"/>
    </location>
</feature>
<dbReference type="SMART" id="SM00382">
    <property type="entry name" value="AAA"/>
    <property type="match status" value="2"/>
</dbReference>
<dbReference type="InterPro" id="IPR017871">
    <property type="entry name" value="ABC_transporter-like_CS"/>
</dbReference>
<dbReference type="PANTHER" id="PTHR19229">
    <property type="entry name" value="ATP-BINDING CASSETTE TRANSPORTER SUBFAMILY A ABCA"/>
    <property type="match status" value="1"/>
</dbReference>
<keyword evidence="7 9" id="KW-1133">Transmembrane helix</keyword>
<feature type="transmembrane region" description="Helical" evidence="9">
    <location>
        <begin position="337"/>
        <end position="362"/>
    </location>
</feature>
<organism evidence="11 12">
    <name type="scientific">Dinothrombium tinctorium</name>
    <dbReference type="NCBI Taxonomy" id="1965070"/>
    <lineage>
        <taxon>Eukaryota</taxon>
        <taxon>Metazoa</taxon>
        <taxon>Ecdysozoa</taxon>
        <taxon>Arthropoda</taxon>
        <taxon>Chelicerata</taxon>
        <taxon>Arachnida</taxon>
        <taxon>Acari</taxon>
        <taxon>Acariformes</taxon>
        <taxon>Trombidiformes</taxon>
        <taxon>Prostigmata</taxon>
        <taxon>Anystina</taxon>
        <taxon>Parasitengona</taxon>
        <taxon>Trombidioidea</taxon>
        <taxon>Trombidiidae</taxon>
        <taxon>Dinothrombium</taxon>
    </lineage>
</organism>
<feature type="transmembrane region" description="Helical" evidence="9">
    <location>
        <begin position="910"/>
        <end position="929"/>
    </location>
</feature>
<evidence type="ECO:0000256" key="2">
    <source>
        <dbReference type="ARBA" id="ARBA00008869"/>
    </source>
</evidence>
<dbReference type="FunFam" id="3.40.50.300:FF:000335">
    <property type="entry name" value="ATP binding cassette subfamily A member 5"/>
    <property type="match status" value="1"/>
</dbReference>
<dbReference type="STRING" id="1965070.A0A3S3Q1W2"/>
<evidence type="ECO:0000256" key="6">
    <source>
        <dbReference type="ARBA" id="ARBA00022840"/>
    </source>
</evidence>
<keyword evidence="8 9" id="KW-0472">Membrane</keyword>
<feature type="transmembrane region" description="Helical" evidence="9">
    <location>
        <begin position="1251"/>
        <end position="1270"/>
    </location>
</feature>
<evidence type="ECO:0000256" key="8">
    <source>
        <dbReference type="ARBA" id="ARBA00023136"/>
    </source>
</evidence>
<feature type="domain" description="ABC transporter" evidence="10">
    <location>
        <begin position="546"/>
        <end position="780"/>
    </location>
</feature>
<dbReference type="CDD" id="cd03263">
    <property type="entry name" value="ABC_subfamily_A"/>
    <property type="match status" value="2"/>
</dbReference>
<dbReference type="Proteomes" id="UP000285301">
    <property type="component" value="Unassembled WGS sequence"/>
</dbReference>
<evidence type="ECO:0000259" key="10">
    <source>
        <dbReference type="PROSITE" id="PS50893"/>
    </source>
</evidence>
<dbReference type="OrthoDB" id="8061355at2759"/>
<evidence type="ECO:0000313" key="12">
    <source>
        <dbReference type="Proteomes" id="UP000285301"/>
    </source>
</evidence>
<evidence type="ECO:0000256" key="1">
    <source>
        <dbReference type="ARBA" id="ARBA00004141"/>
    </source>
</evidence>
<dbReference type="InterPro" id="IPR027417">
    <property type="entry name" value="P-loop_NTPase"/>
</dbReference>
<keyword evidence="6" id="KW-0067">ATP-binding</keyword>
<evidence type="ECO:0000256" key="4">
    <source>
        <dbReference type="ARBA" id="ARBA00022692"/>
    </source>
</evidence>
<dbReference type="FunFam" id="3.40.50.300:FF:000933">
    <property type="entry name" value="ABC transporter A family member 7"/>
    <property type="match status" value="1"/>
</dbReference>
<name>A0A3S3Q1W2_9ACAR</name>
<feature type="transmembrane region" description="Helical" evidence="9">
    <location>
        <begin position="1018"/>
        <end position="1037"/>
    </location>
</feature>
<dbReference type="GO" id="GO:0005524">
    <property type="term" value="F:ATP binding"/>
    <property type="evidence" value="ECO:0007669"/>
    <property type="project" value="UniProtKB-KW"/>
</dbReference>
<reference evidence="11 12" key="1">
    <citation type="journal article" date="2018" name="Gigascience">
        <title>Genomes of trombidid mites reveal novel predicted allergens and laterally-transferred genes associated with secondary metabolism.</title>
        <authorList>
            <person name="Dong X."/>
            <person name="Chaisiri K."/>
            <person name="Xia D."/>
            <person name="Armstrong S.D."/>
            <person name="Fang Y."/>
            <person name="Donnelly M.J."/>
            <person name="Kadowaki T."/>
            <person name="McGarry J.W."/>
            <person name="Darby A.C."/>
            <person name="Makepeace B.L."/>
        </authorList>
    </citation>
    <scope>NUCLEOTIDE SEQUENCE [LARGE SCALE GENOMIC DNA]</scope>
    <source>
        <strain evidence="11">UoL-WK</strain>
    </source>
</reference>
<feature type="domain" description="ABC transporter" evidence="10">
    <location>
        <begin position="1327"/>
        <end position="1572"/>
    </location>
</feature>
<comment type="caution">
    <text evidence="11">The sequence shown here is derived from an EMBL/GenBank/DDBJ whole genome shotgun (WGS) entry which is preliminary data.</text>
</comment>
<feature type="transmembrane region" description="Helical" evidence="9">
    <location>
        <begin position="368"/>
        <end position="388"/>
    </location>
</feature>
<dbReference type="GO" id="GO:0005319">
    <property type="term" value="F:lipid transporter activity"/>
    <property type="evidence" value="ECO:0007669"/>
    <property type="project" value="TreeGrafter"/>
</dbReference>
<feature type="transmembrane region" description="Helical" evidence="9">
    <location>
        <begin position="1177"/>
        <end position="1198"/>
    </location>
</feature>
<dbReference type="EMBL" id="NCKU01001362">
    <property type="protein sequence ID" value="RWS12308.1"/>
    <property type="molecule type" value="Genomic_DNA"/>
</dbReference>
<dbReference type="GO" id="GO:0140359">
    <property type="term" value="F:ABC-type transporter activity"/>
    <property type="evidence" value="ECO:0007669"/>
    <property type="project" value="InterPro"/>
</dbReference>
<feature type="transmembrane region" description="Helical" evidence="9">
    <location>
        <begin position="429"/>
        <end position="450"/>
    </location>
</feature>
<dbReference type="Pfam" id="PF12698">
    <property type="entry name" value="ABC2_membrane_3"/>
    <property type="match status" value="2"/>
</dbReference>
<dbReference type="Gene3D" id="3.40.50.300">
    <property type="entry name" value="P-loop containing nucleotide triphosphate hydrolases"/>
    <property type="match status" value="2"/>
</dbReference>
<gene>
    <name evidence="11" type="ORF">B4U79_09945</name>
</gene>
<protein>
    <recommendedName>
        <fullName evidence="10">ABC transporter domain-containing protein</fullName>
    </recommendedName>
</protein>
<comment type="subcellular location">
    <subcellularLocation>
        <location evidence="1">Membrane</location>
        <topology evidence="1">Multi-pass membrane protein</topology>
    </subcellularLocation>
</comment>
<feature type="transmembrane region" description="Helical" evidence="9">
    <location>
        <begin position="1142"/>
        <end position="1165"/>
    </location>
</feature>
<evidence type="ECO:0000256" key="9">
    <source>
        <dbReference type="SAM" id="Phobius"/>
    </source>
</evidence>
<feature type="transmembrane region" description="Helical" evidence="9">
    <location>
        <begin position="1204"/>
        <end position="1231"/>
    </location>
</feature>
<dbReference type="Pfam" id="PF23321">
    <property type="entry name" value="R1_ABCA1"/>
    <property type="match status" value="1"/>
</dbReference>
<keyword evidence="4 9" id="KW-0812">Transmembrane</keyword>
<dbReference type="InterPro" id="IPR013525">
    <property type="entry name" value="ABC2_TM"/>
</dbReference>
<evidence type="ECO:0000313" key="11">
    <source>
        <dbReference type="EMBL" id="RWS12308.1"/>
    </source>
</evidence>
<dbReference type="GO" id="GO:0016887">
    <property type="term" value="F:ATP hydrolysis activity"/>
    <property type="evidence" value="ECO:0007669"/>
    <property type="project" value="InterPro"/>
</dbReference>
<proteinExistence type="inferred from homology"/>
<feature type="transmembrane region" description="Helical" evidence="9">
    <location>
        <begin position="293"/>
        <end position="316"/>
    </location>
</feature>
<keyword evidence="12" id="KW-1185">Reference proteome</keyword>
<dbReference type="PROSITE" id="PS50893">
    <property type="entry name" value="ABC_TRANSPORTER_2"/>
    <property type="match status" value="2"/>
</dbReference>
<dbReference type="InterPro" id="IPR003439">
    <property type="entry name" value="ABC_transporter-like_ATP-bd"/>
</dbReference>
<keyword evidence="3" id="KW-0813">Transport</keyword>
<dbReference type="InterPro" id="IPR026082">
    <property type="entry name" value="ABCA"/>
</dbReference>
<evidence type="ECO:0000256" key="3">
    <source>
        <dbReference type="ARBA" id="ARBA00022448"/>
    </source>
</evidence>
<evidence type="ECO:0000256" key="7">
    <source>
        <dbReference type="ARBA" id="ARBA00022989"/>
    </source>
</evidence>
<feature type="transmembrane region" description="Helical" evidence="9">
    <location>
        <begin position="400"/>
        <end position="423"/>
    </location>
</feature>
<dbReference type="Pfam" id="PF00005">
    <property type="entry name" value="ABC_tran"/>
    <property type="match status" value="2"/>
</dbReference>
<feature type="transmembrane region" description="Helical" evidence="9">
    <location>
        <begin position="1061"/>
        <end position="1084"/>
    </location>
</feature>
<dbReference type="InterPro" id="IPR056264">
    <property type="entry name" value="R2_ABCA1-4-like"/>
</dbReference>